<dbReference type="Proteomes" id="UP000651452">
    <property type="component" value="Unassembled WGS sequence"/>
</dbReference>
<feature type="region of interest" description="Disordered" evidence="2">
    <location>
        <begin position="306"/>
        <end position="330"/>
    </location>
</feature>
<proteinExistence type="predicted"/>
<keyword evidence="1" id="KW-0175">Coiled coil</keyword>
<evidence type="ECO:0000313" key="4">
    <source>
        <dbReference type="Proteomes" id="UP000651452"/>
    </source>
</evidence>
<sequence length="519" mass="58886">MLGKMQEPYDTSNYAASVFKVFGYCNPGDITKLRSSLEDKDETIEQRDQLIKEQRDLIKGLETGTDRLSALHKFEQEHRHHYESQVLDLTQKVEEHKAALIRHKSVFELQDLSRTQQKQINDLQDENRQLKFSEERYLCNIKVLKDRVSQGEKQISGLRDERAYLETHNLGLRDELVAKELHYHHEIEETANHYKSKLGPYERVIQVLHALFQQGGEELCVAVYFAHALKLSGLQLHTVGIDEFVWNGQNLYSTSQPLTFERDFYCNYRQNLLAAPVLSSDNPPAFGPTSVAPALDAQQQAFAPDQSLKGGQTDQFGASSGVDNGAPLPPFPIEIMDNRIDYKNMDSPFAVDCCGEYLDEKEAEKARNSIEKWKKNFEAWEKKRKVAQNQQAQGQQQERQQQQPSSFASPGPAPDPMDITMSNAPTFTYPPQPFTTPSPFNQLQGSFGQPSQQTAQPGAFGQPQQSWNSLPSLFPASNQGQVPNQTTALFGMPILQQNWNNGPAMNYRVSRVDDDEEML</sequence>
<feature type="compositionally biased region" description="Low complexity" evidence="2">
    <location>
        <begin position="388"/>
        <end position="403"/>
    </location>
</feature>
<feature type="compositionally biased region" description="Polar residues" evidence="2">
    <location>
        <begin position="309"/>
        <end position="322"/>
    </location>
</feature>
<evidence type="ECO:0000313" key="3">
    <source>
        <dbReference type="EMBL" id="KAF9696860.1"/>
    </source>
</evidence>
<evidence type="ECO:0000256" key="2">
    <source>
        <dbReference type="SAM" id="MobiDB-lite"/>
    </source>
</evidence>
<gene>
    <name evidence="3" type="ORF">EKO04_005242</name>
</gene>
<comment type="caution">
    <text evidence="3">The sequence shown here is derived from an EMBL/GenBank/DDBJ whole genome shotgun (WGS) entry which is preliminary data.</text>
</comment>
<protein>
    <submittedName>
        <fullName evidence="3">Uncharacterized protein</fullName>
    </submittedName>
</protein>
<feature type="compositionally biased region" description="Polar residues" evidence="2">
    <location>
        <begin position="441"/>
        <end position="481"/>
    </location>
</feature>
<organism evidence="3 4">
    <name type="scientific">Ascochyta lentis</name>
    <dbReference type="NCBI Taxonomy" id="205686"/>
    <lineage>
        <taxon>Eukaryota</taxon>
        <taxon>Fungi</taxon>
        <taxon>Dikarya</taxon>
        <taxon>Ascomycota</taxon>
        <taxon>Pezizomycotina</taxon>
        <taxon>Dothideomycetes</taxon>
        <taxon>Pleosporomycetidae</taxon>
        <taxon>Pleosporales</taxon>
        <taxon>Pleosporineae</taxon>
        <taxon>Didymellaceae</taxon>
        <taxon>Ascochyta</taxon>
    </lineage>
</organism>
<reference evidence="3" key="2">
    <citation type="submission" date="2020-09" db="EMBL/GenBank/DDBJ databases">
        <title>Reference genome assembly for Australian Ascochyta lentis isolate Al4.</title>
        <authorList>
            <person name="Lee R.C."/>
            <person name="Farfan-Caceres L.M."/>
            <person name="Debler J.W."/>
            <person name="Williams A.H."/>
            <person name="Henares B.M."/>
        </authorList>
    </citation>
    <scope>NUCLEOTIDE SEQUENCE</scope>
    <source>
        <strain evidence="3">Al4</strain>
    </source>
</reference>
<dbReference type="AlphaFoldDB" id="A0A8H7J586"/>
<dbReference type="EMBL" id="RZGK01000009">
    <property type="protein sequence ID" value="KAF9696860.1"/>
    <property type="molecule type" value="Genomic_DNA"/>
</dbReference>
<accession>A0A8H7J586</accession>
<feature type="coiled-coil region" evidence="1">
    <location>
        <begin position="106"/>
        <end position="161"/>
    </location>
</feature>
<reference evidence="3" key="1">
    <citation type="submission" date="2018-12" db="EMBL/GenBank/DDBJ databases">
        <authorList>
            <person name="Syme R.A."/>
            <person name="Farfan-Caceres L."/>
            <person name="Lichtenzveig J."/>
        </authorList>
    </citation>
    <scope>NUCLEOTIDE SEQUENCE</scope>
    <source>
        <strain evidence="3">Al4</strain>
    </source>
</reference>
<evidence type="ECO:0000256" key="1">
    <source>
        <dbReference type="SAM" id="Coils"/>
    </source>
</evidence>
<keyword evidence="4" id="KW-1185">Reference proteome</keyword>
<feature type="region of interest" description="Disordered" evidence="2">
    <location>
        <begin position="384"/>
        <end position="481"/>
    </location>
</feature>
<name>A0A8H7J586_9PLEO</name>
<dbReference type="OrthoDB" id="10510664at2759"/>